<feature type="compositionally biased region" description="Basic and acidic residues" evidence="5">
    <location>
        <begin position="15"/>
        <end position="29"/>
    </location>
</feature>
<dbReference type="InterPro" id="IPR023299">
    <property type="entry name" value="ATPase_P-typ_cyto_dom_N"/>
</dbReference>
<evidence type="ECO:0000313" key="9">
    <source>
        <dbReference type="Proteomes" id="UP000012073"/>
    </source>
</evidence>
<keyword evidence="9" id="KW-1185">Reference proteome</keyword>
<dbReference type="OrthoDB" id="377733at2759"/>
<dbReference type="InterPro" id="IPR023298">
    <property type="entry name" value="ATPase_P-typ_TM_dom_sf"/>
</dbReference>
<dbReference type="PANTHER" id="PTHR24092:SF150">
    <property type="entry name" value="PHOSPHOLIPID-TRANSPORTING ATPASE"/>
    <property type="match status" value="1"/>
</dbReference>
<dbReference type="InterPro" id="IPR018303">
    <property type="entry name" value="ATPase_P-typ_P_site"/>
</dbReference>
<dbReference type="Gramene" id="CDF35125">
    <property type="protein sequence ID" value="CDF35125"/>
    <property type="gene ID" value="CHC_T00003062001"/>
</dbReference>
<feature type="transmembrane region" description="Helical" evidence="6">
    <location>
        <begin position="332"/>
        <end position="353"/>
    </location>
</feature>
<name>R7QCD9_CHOCR</name>
<dbReference type="PANTHER" id="PTHR24092">
    <property type="entry name" value="PROBABLE PHOSPHOLIPID-TRANSPORTING ATPASE"/>
    <property type="match status" value="1"/>
</dbReference>
<dbReference type="OMA" id="INSHAYG"/>
<dbReference type="InterPro" id="IPR023214">
    <property type="entry name" value="HAD_sf"/>
</dbReference>
<dbReference type="Proteomes" id="UP000012073">
    <property type="component" value="Unassembled WGS sequence"/>
</dbReference>
<feature type="transmembrane region" description="Helical" evidence="6">
    <location>
        <begin position="114"/>
        <end position="132"/>
    </location>
</feature>
<keyword evidence="4 6" id="KW-0472">Membrane</keyword>
<evidence type="ECO:0000259" key="7">
    <source>
        <dbReference type="Pfam" id="PF16209"/>
    </source>
</evidence>
<comment type="subcellular location">
    <subcellularLocation>
        <location evidence="1">Membrane</location>
    </subcellularLocation>
</comment>
<evidence type="ECO:0000256" key="6">
    <source>
        <dbReference type="SAM" id="Phobius"/>
    </source>
</evidence>
<dbReference type="Gene3D" id="3.40.50.1000">
    <property type="entry name" value="HAD superfamily/HAD-like"/>
    <property type="match status" value="1"/>
</dbReference>
<evidence type="ECO:0000313" key="8">
    <source>
        <dbReference type="EMBL" id="CDF35125.1"/>
    </source>
</evidence>
<evidence type="ECO:0000256" key="1">
    <source>
        <dbReference type="ARBA" id="ARBA00004370"/>
    </source>
</evidence>
<dbReference type="GO" id="GO:0005802">
    <property type="term" value="C:trans-Golgi network"/>
    <property type="evidence" value="ECO:0007669"/>
    <property type="project" value="TreeGrafter"/>
</dbReference>
<proteinExistence type="predicted"/>
<evidence type="ECO:0000256" key="4">
    <source>
        <dbReference type="ARBA" id="ARBA00023136"/>
    </source>
</evidence>
<organism evidence="8 9">
    <name type="scientific">Chondrus crispus</name>
    <name type="common">Carrageen Irish moss</name>
    <name type="synonym">Polymorpha crispa</name>
    <dbReference type="NCBI Taxonomy" id="2769"/>
    <lineage>
        <taxon>Eukaryota</taxon>
        <taxon>Rhodophyta</taxon>
        <taxon>Florideophyceae</taxon>
        <taxon>Rhodymeniophycidae</taxon>
        <taxon>Gigartinales</taxon>
        <taxon>Gigartinaceae</taxon>
        <taxon>Chondrus</taxon>
    </lineage>
</organism>
<dbReference type="Gene3D" id="1.20.1110.10">
    <property type="entry name" value="Calcium-transporting ATPase, transmembrane domain"/>
    <property type="match status" value="1"/>
</dbReference>
<feature type="region of interest" description="Disordered" evidence="5">
    <location>
        <begin position="1"/>
        <end position="44"/>
    </location>
</feature>
<dbReference type="GO" id="GO:0005886">
    <property type="term" value="C:plasma membrane"/>
    <property type="evidence" value="ECO:0007669"/>
    <property type="project" value="TreeGrafter"/>
</dbReference>
<protein>
    <recommendedName>
        <fullName evidence="7">P-type ATPase N-terminal domain-containing protein</fullName>
    </recommendedName>
</protein>
<feature type="domain" description="P-type ATPase N-terminal" evidence="7">
    <location>
        <begin position="49"/>
        <end position="107"/>
    </location>
</feature>
<dbReference type="PhylomeDB" id="R7QCD9"/>
<dbReference type="STRING" id="2769.R7QCD9"/>
<sequence length="523" mass="58370">MPSLATITGFGGKRAPADRDDDDKSDHRPSSPGPGRPRRRHVDPASRVVHINDETKNSHFISNYVSTTKYSLWSAIPMFLFEQFSRFSNAYFLVVGIGYTINAVTPIFTVGRYSTLWVLAVVVLISGVKETLEDYHRYREDRRVNQAVTHVVGSRAPEDRWASVRVGDVIKVYEKEHLPNLKVKVVPQAISAAFSTESVALLTKGIIECEAPNDRLYKFTGRMVLHSPVSLGPENLLIRGSSVRNTDWVMGVVVNTGRDTKLMQNVKPRPRKNSRLERETNRHYLLTVLLQVCIVVALTIRSAQACNVLFDKDKGRFAWYLFEDDGCTPKDAFLRLFTFFITFSALIPISLYISMEIVRAFQVYFIEHDQNIVDPETGVGTEVRTSNLNEELGVVHHVFTDKTGTLTANRMEFKKCSIAGRVYEMGTSPSAGATSLQDLREALQAGAESSAVRNFSVEELEAAETAFRLLSICHSVVADSAMDNDGSRSASNTDEVGDASTKFKFSEWVEQQFGSDQLSSVIS</sequence>
<dbReference type="Gene3D" id="3.40.1110.10">
    <property type="entry name" value="Calcium-transporting ATPase, cytoplasmic domain N"/>
    <property type="match status" value="1"/>
</dbReference>
<dbReference type="GO" id="GO:0140326">
    <property type="term" value="F:ATPase-coupled intramembrane lipid transporter activity"/>
    <property type="evidence" value="ECO:0007669"/>
    <property type="project" value="TreeGrafter"/>
</dbReference>
<dbReference type="Gene3D" id="2.70.150.10">
    <property type="entry name" value="Calcium-transporting ATPase, cytoplasmic transduction domain A"/>
    <property type="match status" value="1"/>
</dbReference>
<keyword evidence="3 6" id="KW-1133">Transmembrane helix</keyword>
<dbReference type="PROSITE" id="PS00154">
    <property type="entry name" value="ATPASE_E1_E2"/>
    <property type="match status" value="1"/>
</dbReference>
<feature type="transmembrane region" description="Helical" evidence="6">
    <location>
        <begin position="90"/>
        <end position="108"/>
    </location>
</feature>
<keyword evidence="2 6" id="KW-0812">Transmembrane</keyword>
<dbReference type="AlphaFoldDB" id="R7QCD9"/>
<dbReference type="RefSeq" id="XP_005714944.1">
    <property type="nucleotide sequence ID" value="XM_005714887.1"/>
</dbReference>
<accession>R7QCD9</accession>
<dbReference type="GO" id="GO:0000166">
    <property type="term" value="F:nucleotide binding"/>
    <property type="evidence" value="ECO:0007669"/>
    <property type="project" value="InterPro"/>
</dbReference>
<evidence type="ECO:0000256" key="5">
    <source>
        <dbReference type="SAM" id="MobiDB-lite"/>
    </source>
</evidence>
<dbReference type="KEGG" id="ccp:CHC_T00003062001"/>
<dbReference type="InterPro" id="IPR032631">
    <property type="entry name" value="P-type_ATPase_N"/>
</dbReference>
<gene>
    <name evidence="8" type="ORF">CHC_T00003062001</name>
</gene>
<evidence type="ECO:0000256" key="2">
    <source>
        <dbReference type="ARBA" id="ARBA00022692"/>
    </source>
</evidence>
<reference evidence="9" key="1">
    <citation type="journal article" date="2013" name="Proc. Natl. Acad. Sci. U.S.A.">
        <title>Genome structure and metabolic features in the red seaweed Chondrus crispus shed light on evolution of the Archaeplastida.</title>
        <authorList>
            <person name="Collen J."/>
            <person name="Porcel B."/>
            <person name="Carre W."/>
            <person name="Ball S.G."/>
            <person name="Chaparro C."/>
            <person name="Tonon T."/>
            <person name="Barbeyron T."/>
            <person name="Michel G."/>
            <person name="Noel B."/>
            <person name="Valentin K."/>
            <person name="Elias M."/>
            <person name="Artiguenave F."/>
            <person name="Arun A."/>
            <person name="Aury J.M."/>
            <person name="Barbosa-Neto J.F."/>
            <person name="Bothwell J.H."/>
            <person name="Bouget F.Y."/>
            <person name="Brillet L."/>
            <person name="Cabello-Hurtado F."/>
            <person name="Capella-Gutierrez S."/>
            <person name="Charrier B."/>
            <person name="Cladiere L."/>
            <person name="Cock J.M."/>
            <person name="Coelho S.M."/>
            <person name="Colleoni C."/>
            <person name="Czjzek M."/>
            <person name="Da Silva C."/>
            <person name="Delage L."/>
            <person name="Denoeud F."/>
            <person name="Deschamps P."/>
            <person name="Dittami S.M."/>
            <person name="Gabaldon T."/>
            <person name="Gachon C.M."/>
            <person name="Groisillier A."/>
            <person name="Herve C."/>
            <person name="Jabbari K."/>
            <person name="Katinka M."/>
            <person name="Kloareg B."/>
            <person name="Kowalczyk N."/>
            <person name="Labadie K."/>
            <person name="Leblanc C."/>
            <person name="Lopez P.J."/>
            <person name="McLachlan D.H."/>
            <person name="Meslet-Cladiere L."/>
            <person name="Moustafa A."/>
            <person name="Nehr Z."/>
            <person name="Nyvall Collen P."/>
            <person name="Panaud O."/>
            <person name="Partensky F."/>
            <person name="Poulain J."/>
            <person name="Rensing S.A."/>
            <person name="Rousvoal S."/>
            <person name="Samson G."/>
            <person name="Symeonidi A."/>
            <person name="Weissenbach J."/>
            <person name="Zambounis A."/>
            <person name="Wincker P."/>
            <person name="Boyen C."/>
        </authorList>
    </citation>
    <scope>NUCLEOTIDE SEQUENCE [LARGE SCALE GENOMIC DNA]</scope>
    <source>
        <strain evidence="9">cv. Stackhouse</strain>
    </source>
</reference>
<dbReference type="GeneID" id="17322650"/>
<evidence type="ECO:0000256" key="3">
    <source>
        <dbReference type="ARBA" id="ARBA00022989"/>
    </source>
</evidence>
<dbReference type="EMBL" id="HG001718">
    <property type="protein sequence ID" value="CDF35125.1"/>
    <property type="molecule type" value="Genomic_DNA"/>
</dbReference>
<dbReference type="SUPFAM" id="SSF81665">
    <property type="entry name" value="Calcium ATPase, transmembrane domain M"/>
    <property type="match status" value="1"/>
</dbReference>
<feature type="transmembrane region" description="Helical" evidence="6">
    <location>
        <begin position="284"/>
        <end position="303"/>
    </location>
</feature>
<dbReference type="Pfam" id="PF16209">
    <property type="entry name" value="PhoLip_ATPase_N"/>
    <property type="match status" value="1"/>
</dbReference>
<dbReference type="GO" id="GO:0045332">
    <property type="term" value="P:phospholipid translocation"/>
    <property type="evidence" value="ECO:0007669"/>
    <property type="project" value="TreeGrafter"/>
</dbReference>